<evidence type="ECO:0000313" key="6">
    <source>
        <dbReference type="Proteomes" id="UP000632849"/>
    </source>
</evidence>
<feature type="domain" description="Carrier" evidence="4">
    <location>
        <begin position="466"/>
        <end position="541"/>
    </location>
</feature>
<dbReference type="EMBL" id="BNBE01000001">
    <property type="protein sequence ID" value="GHF81224.1"/>
    <property type="molecule type" value="Genomic_DNA"/>
</dbReference>
<gene>
    <name evidence="5" type="ORF">GCM10017667_06150</name>
</gene>
<dbReference type="InterPro" id="IPR001242">
    <property type="entry name" value="Condensation_dom"/>
</dbReference>
<dbReference type="GO" id="GO:0031177">
    <property type="term" value="F:phosphopantetheine binding"/>
    <property type="evidence" value="ECO:0007669"/>
    <property type="project" value="InterPro"/>
</dbReference>
<dbReference type="GO" id="GO:0017000">
    <property type="term" value="P:antibiotic biosynthetic process"/>
    <property type="evidence" value="ECO:0007669"/>
    <property type="project" value="UniProtKB-ARBA"/>
</dbReference>
<evidence type="ECO:0000259" key="4">
    <source>
        <dbReference type="PROSITE" id="PS50075"/>
    </source>
</evidence>
<dbReference type="SUPFAM" id="SSF47336">
    <property type="entry name" value="ACP-like"/>
    <property type="match status" value="1"/>
</dbReference>
<dbReference type="GO" id="GO:0008610">
    <property type="term" value="P:lipid biosynthetic process"/>
    <property type="evidence" value="ECO:0007669"/>
    <property type="project" value="UniProtKB-ARBA"/>
</dbReference>
<dbReference type="PANTHER" id="PTHR45527">
    <property type="entry name" value="NONRIBOSOMAL PEPTIDE SYNTHETASE"/>
    <property type="match status" value="1"/>
</dbReference>
<reference evidence="5" key="1">
    <citation type="journal article" date="2014" name="Int. J. Syst. Evol. Microbiol.">
        <title>Complete genome sequence of Corynebacterium casei LMG S-19264T (=DSM 44701T), isolated from a smear-ripened cheese.</title>
        <authorList>
            <consortium name="US DOE Joint Genome Institute (JGI-PGF)"/>
            <person name="Walter F."/>
            <person name="Albersmeier A."/>
            <person name="Kalinowski J."/>
            <person name="Ruckert C."/>
        </authorList>
    </citation>
    <scope>NUCLEOTIDE SEQUENCE</scope>
    <source>
        <strain evidence="5">JCM 4122</strain>
    </source>
</reference>
<dbReference type="GO" id="GO:0003824">
    <property type="term" value="F:catalytic activity"/>
    <property type="evidence" value="ECO:0007669"/>
    <property type="project" value="InterPro"/>
</dbReference>
<dbReference type="Pfam" id="PF00668">
    <property type="entry name" value="Condensation"/>
    <property type="match status" value="2"/>
</dbReference>
<evidence type="ECO:0000256" key="1">
    <source>
        <dbReference type="ARBA" id="ARBA00001957"/>
    </source>
</evidence>
<dbReference type="Pfam" id="PF00550">
    <property type="entry name" value="PP-binding"/>
    <property type="match status" value="1"/>
</dbReference>
<sequence>MHPDQERLPLTPVQAQLWFAETMEPGRTLYTECGGLRLTGPVDREALGRALLAVIARHEALRTVVPTVDGVPVMRVLPPPDKAPLGFASVLGIPPEHREEATRAAATDFVERPVDLAEGPLLRALLIDADAGTSVFVLACHHVVCDATSASLVLGEIVRDYEAFTEGRISGVPEPELQFGDFAVWERDTRDAVEGAELAHWQEALRGVPGVLDLRAGRPRPARKGTAGARAEFPLGDDLADPLLALARRHRTSGYVTALAAFAGLVARRTGREDFVLGTMVPGRDMPELEQVVGQFANTVPVRLDASADPSFEELIGRAGRAVSAAAGHGRISLGRIVETVLPGGGRSDSRNALLQHLFLPRISPVSAPAFGAATAEPFEVDRTRGRLDTITEIDLAPGRLRAWVEYDTELFTADEIGLLLAEYAAVLRAWTGDPALPLSALPVTAVDLPDEDADGAGADTGPAPDADSMLLSLIREVWAQELEVPEVGPDDDFFVMGGHSMLSAKLVGRIGETFAIRLPLRTLFENPTPALLTAEIQRTHPEIDELVRSVAQLTDSLTDLEPAPGQAPEAAPKAPAADTVRLVPLASSQLQIWLSEQKNPGTLTHTVPMLLTLRGPLDTAALQGAVGDVVARQEALRSTFVEVDAEPRQRIVPHLDVPVPLVDLTGTGPEERALEAARLREETAHTPLDLERGPLLKVRLVRLGEEEHVLHLLFHHLVTDEVSMTLFMRELSEFYRARVEGRDHRLPPLATGIAELVADERAMLAGPEGERLRRHWVRRLTGAPELRLDTDLPRTADVGQEGEFLQGWAPGELFSAMSEAARTRKTTVFTVFLAAVLTALHRLTGEDDIVIGVPCENRTQPGADQLMGCFLNVLPLRVDCSGDPTFAEFQRRVSDRLLDAYDHQRLPVADMVDALRPKRSGSRQPLFQVTCELQLAMWMPLDLPGVTAEYELVSHGTARYEMSFHGQARPDRLSMALELNTGLWHRETGLARIEDVLAVLRQATAGDGGDTPLSSFMPGRPLAR</sequence>
<dbReference type="InterPro" id="IPR020806">
    <property type="entry name" value="PKS_PP-bd"/>
</dbReference>
<evidence type="ECO:0000313" key="5">
    <source>
        <dbReference type="EMBL" id="GHF81224.1"/>
    </source>
</evidence>
<dbReference type="CDD" id="cd19531">
    <property type="entry name" value="LCL_NRPS-like"/>
    <property type="match status" value="2"/>
</dbReference>
<dbReference type="GO" id="GO:0005737">
    <property type="term" value="C:cytoplasm"/>
    <property type="evidence" value="ECO:0007669"/>
    <property type="project" value="TreeGrafter"/>
</dbReference>
<keyword evidence="2" id="KW-0596">Phosphopantetheine</keyword>
<organism evidence="5 6">
    <name type="scientific">Streptomyces filamentosus</name>
    <name type="common">Streptomyces roseosporus</name>
    <dbReference type="NCBI Taxonomy" id="67294"/>
    <lineage>
        <taxon>Bacteria</taxon>
        <taxon>Bacillati</taxon>
        <taxon>Actinomycetota</taxon>
        <taxon>Actinomycetes</taxon>
        <taxon>Kitasatosporales</taxon>
        <taxon>Streptomycetaceae</taxon>
        <taxon>Streptomyces</taxon>
    </lineage>
</organism>
<dbReference type="Proteomes" id="UP000632849">
    <property type="component" value="Unassembled WGS sequence"/>
</dbReference>
<dbReference type="SMART" id="SM00823">
    <property type="entry name" value="PKS_PP"/>
    <property type="match status" value="1"/>
</dbReference>
<dbReference type="Gene3D" id="3.30.559.30">
    <property type="entry name" value="Nonribosomal peptide synthetase, condensation domain"/>
    <property type="match status" value="2"/>
</dbReference>
<name>A0A919EI27_STRFL</name>
<protein>
    <recommendedName>
        <fullName evidence="4">Carrier domain-containing protein</fullName>
    </recommendedName>
</protein>
<evidence type="ECO:0000256" key="3">
    <source>
        <dbReference type="ARBA" id="ARBA00022553"/>
    </source>
</evidence>
<dbReference type="AlphaFoldDB" id="A0A919EI27"/>
<comment type="cofactor">
    <cofactor evidence="1">
        <name>pantetheine 4'-phosphate</name>
        <dbReference type="ChEBI" id="CHEBI:47942"/>
    </cofactor>
</comment>
<proteinExistence type="predicted"/>
<keyword evidence="3" id="KW-0597">Phosphoprotein</keyword>
<dbReference type="InterPro" id="IPR009081">
    <property type="entry name" value="PP-bd_ACP"/>
</dbReference>
<accession>A0A919EI27</accession>
<dbReference type="GO" id="GO:0044550">
    <property type="term" value="P:secondary metabolite biosynthetic process"/>
    <property type="evidence" value="ECO:0007669"/>
    <property type="project" value="TreeGrafter"/>
</dbReference>
<keyword evidence="6" id="KW-1185">Reference proteome</keyword>
<dbReference type="PANTHER" id="PTHR45527:SF1">
    <property type="entry name" value="FATTY ACID SYNTHASE"/>
    <property type="match status" value="1"/>
</dbReference>
<comment type="caution">
    <text evidence="5">The sequence shown here is derived from an EMBL/GenBank/DDBJ whole genome shotgun (WGS) entry which is preliminary data.</text>
</comment>
<evidence type="ECO:0000256" key="2">
    <source>
        <dbReference type="ARBA" id="ARBA00022450"/>
    </source>
</evidence>
<dbReference type="Gene3D" id="3.30.559.10">
    <property type="entry name" value="Chloramphenicol acetyltransferase-like domain"/>
    <property type="match status" value="2"/>
</dbReference>
<dbReference type="Gene3D" id="1.10.1200.10">
    <property type="entry name" value="ACP-like"/>
    <property type="match status" value="1"/>
</dbReference>
<dbReference type="RefSeq" id="WP_190040745.1">
    <property type="nucleotide sequence ID" value="NZ_BNBE01000001.1"/>
</dbReference>
<dbReference type="SUPFAM" id="SSF52777">
    <property type="entry name" value="CoA-dependent acyltransferases"/>
    <property type="match status" value="4"/>
</dbReference>
<reference evidence="5" key="2">
    <citation type="submission" date="2020-09" db="EMBL/GenBank/DDBJ databases">
        <authorList>
            <person name="Sun Q."/>
            <person name="Ohkuma M."/>
        </authorList>
    </citation>
    <scope>NUCLEOTIDE SEQUENCE</scope>
    <source>
        <strain evidence="5">JCM 4122</strain>
    </source>
</reference>
<dbReference type="PROSITE" id="PS50075">
    <property type="entry name" value="CARRIER"/>
    <property type="match status" value="1"/>
</dbReference>
<dbReference type="InterPro" id="IPR023213">
    <property type="entry name" value="CAT-like_dom_sf"/>
</dbReference>
<dbReference type="GO" id="GO:0043041">
    <property type="term" value="P:amino acid activation for nonribosomal peptide biosynthetic process"/>
    <property type="evidence" value="ECO:0007669"/>
    <property type="project" value="TreeGrafter"/>
</dbReference>
<dbReference type="InterPro" id="IPR036736">
    <property type="entry name" value="ACP-like_sf"/>
</dbReference>